<dbReference type="Pfam" id="PF08388">
    <property type="entry name" value="GIIM"/>
    <property type="match status" value="1"/>
</dbReference>
<dbReference type="InterPro" id="IPR013597">
    <property type="entry name" value="Mat_intron_G2"/>
</dbReference>
<dbReference type="EC" id="2.7.7.49" evidence="3"/>
<evidence type="ECO:0000313" key="3">
    <source>
        <dbReference type="EMBL" id="RCS68621.1"/>
    </source>
</evidence>
<dbReference type="Proteomes" id="UP000252479">
    <property type="component" value="Unassembled WGS sequence"/>
</dbReference>
<dbReference type="PANTHER" id="PTHR34047">
    <property type="entry name" value="NUCLEAR INTRON MATURASE 1, MITOCHONDRIAL-RELATED"/>
    <property type="match status" value="1"/>
</dbReference>
<evidence type="ECO:0000259" key="2">
    <source>
        <dbReference type="PROSITE" id="PS50878"/>
    </source>
</evidence>
<keyword evidence="4" id="KW-1185">Reference proteome</keyword>
<name>A0A368LG44_9VIBR</name>
<dbReference type="InterPro" id="IPR000477">
    <property type="entry name" value="RT_dom"/>
</dbReference>
<proteinExistence type="inferred from homology"/>
<protein>
    <submittedName>
        <fullName evidence="3">Group II intron reverse transcriptase/maturase</fullName>
        <ecNumber evidence="3">2.7.7.49</ecNumber>
    </submittedName>
</protein>
<dbReference type="NCBIfam" id="TIGR04416">
    <property type="entry name" value="group_II_RT_mat"/>
    <property type="match status" value="1"/>
</dbReference>
<dbReference type="SUPFAM" id="SSF56672">
    <property type="entry name" value="DNA/RNA polymerases"/>
    <property type="match status" value="1"/>
</dbReference>
<dbReference type="Gene3D" id="3.30.70.270">
    <property type="match status" value="1"/>
</dbReference>
<dbReference type="RefSeq" id="WP_086960535.1">
    <property type="nucleotide sequence ID" value="NZ_FUKS01000030.1"/>
</dbReference>
<dbReference type="InterPro" id="IPR051083">
    <property type="entry name" value="GrpII_Intron_Splice-Mob/Def"/>
</dbReference>
<accession>A0A368LG44</accession>
<dbReference type="CDD" id="cd01651">
    <property type="entry name" value="RT_G2_intron"/>
    <property type="match status" value="1"/>
</dbReference>
<dbReference type="PROSITE" id="PS50878">
    <property type="entry name" value="RT_POL"/>
    <property type="match status" value="1"/>
</dbReference>
<comment type="similarity">
    <text evidence="1">Belongs to the bacterial reverse transcriptase family.</text>
</comment>
<gene>
    <name evidence="3" type="primary">ltrA</name>
    <name evidence="3" type="ORF">CIK83_17015</name>
</gene>
<reference evidence="3 4" key="1">
    <citation type="journal article" date="2017" name="Elife">
        <title>Extensive horizontal gene transfer in cheese-associated bacteria.</title>
        <authorList>
            <person name="Bonham K.S."/>
            <person name="Wolfe B.E."/>
            <person name="Dutton R.J."/>
        </authorList>
    </citation>
    <scope>NUCLEOTIDE SEQUENCE [LARGE SCALE GENOMIC DNA]</scope>
    <source>
        <strain evidence="3 4">JB196</strain>
    </source>
</reference>
<dbReference type="AlphaFoldDB" id="A0A368LG44"/>
<keyword evidence="3" id="KW-0548">Nucleotidyltransferase</keyword>
<evidence type="ECO:0000256" key="1">
    <source>
        <dbReference type="ARBA" id="ARBA00034120"/>
    </source>
</evidence>
<sequence>MTVYYSLYGQLLDINNLYKGFKKVKAAKGAAGIDRQTVGAFALNLEANLKQLQLELQTKQYRAQPVKRVEIPKDDGGVRMLGIPAVRDRIVQQTLLNILQPIFDIDFHPSSYGYRPKRSCHDAISKASVFIRKYHRDWVVDMDLSKCFDLLDHALIIRSVRRKVTDGSILKLINQFLKSGVMIGEHWEASTIGSPQGGVISPLLANIYLDAFDQEMKKRNHRIVRYADDILILCSTEKAAQEALKASTQILERDLKLTVNQNKTHIAHSSKGVKFLGVEIGSQWTRIQASKLIGFKQKVKQLTKRNGGINLAEVIKRLNPVVRGFVNYFSIANCKRELKALAGWIRRRLRAIQLRLWKKPSRLHRRLKQLGKKPPFKFIKMNSWRNSLSPLSCVSMPNQWFEELGLYPIEKVNTGWLALSAFRK</sequence>
<dbReference type="GeneID" id="303190625"/>
<dbReference type="InterPro" id="IPR030931">
    <property type="entry name" value="Group_II_RT_mat"/>
</dbReference>
<organism evidence="3 4">
    <name type="scientific">Vibrio casei</name>
    <dbReference type="NCBI Taxonomy" id="673372"/>
    <lineage>
        <taxon>Bacteria</taxon>
        <taxon>Pseudomonadati</taxon>
        <taxon>Pseudomonadota</taxon>
        <taxon>Gammaproteobacteria</taxon>
        <taxon>Vibrionales</taxon>
        <taxon>Vibrionaceae</taxon>
        <taxon>Vibrio</taxon>
    </lineage>
</organism>
<keyword evidence="3" id="KW-0808">Transferase</keyword>
<dbReference type="InterPro" id="IPR043502">
    <property type="entry name" value="DNA/RNA_pol_sf"/>
</dbReference>
<dbReference type="PANTHER" id="PTHR34047:SF8">
    <property type="entry name" value="PROTEIN YKFC"/>
    <property type="match status" value="1"/>
</dbReference>
<evidence type="ECO:0000313" key="4">
    <source>
        <dbReference type="Proteomes" id="UP000252479"/>
    </source>
</evidence>
<dbReference type="GO" id="GO:0003964">
    <property type="term" value="F:RNA-directed DNA polymerase activity"/>
    <property type="evidence" value="ECO:0007669"/>
    <property type="project" value="UniProtKB-KW"/>
</dbReference>
<keyword evidence="3" id="KW-0695">RNA-directed DNA polymerase</keyword>
<feature type="domain" description="Reverse transcriptase" evidence="2">
    <location>
        <begin position="52"/>
        <end position="280"/>
    </location>
</feature>
<dbReference type="InterPro" id="IPR043128">
    <property type="entry name" value="Rev_trsase/Diguanyl_cyclase"/>
</dbReference>
<comment type="caution">
    <text evidence="3">The sequence shown here is derived from an EMBL/GenBank/DDBJ whole genome shotgun (WGS) entry which is preliminary data.</text>
</comment>
<dbReference type="EMBL" id="QPGL01000004">
    <property type="protein sequence ID" value="RCS68621.1"/>
    <property type="molecule type" value="Genomic_DNA"/>
</dbReference>
<dbReference type="Pfam" id="PF00078">
    <property type="entry name" value="RVT_1"/>
    <property type="match status" value="1"/>
</dbReference>